<accession>A0AAV7WAI4</accession>
<protein>
    <submittedName>
        <fullName evidence="2">Uncharacterized protein</fullName>
    </submittedName>
</protein>
<evidence type="ECO:0000313" key="2">
    <source>
        <dbReference type="EMBL" id="KAJ1209109.1"/>
    </source>
</evidence>
<dbReference type="AlphaFoldDB" id="A0AAV7WAI4"/>
<feature type="compositionally biased region" description="Basic and acidic residues" evidence="1">
    <location>
        <begin position="1"/>
        <end position="23"/>
    </location>
</feature>
<gene>
    <name evidence="2" type="ORF">NDU88_004488</name>
</gene>
<sequence length="240" mass="25621">MLARMRAEALKRGKDWLRKKMEDTMPEGGPSPTEDQQPCTALEIGDLQADREQTPKPSKRQKSAGKPARKPLKRTRVPERDTASPVAPETPESSSSHKSTDGEHISAIIKECLKSITPLLLKGGSAGAGPDCSGKGKSQENRSKGEGSGVQAQGSDRASPGDPTPAWGVASRGREPVESVGLPPEAYTRPSLGRPAMTTRAAGLANAIPLTVKEVVFPERIYRYFLIVGDPARGSRSNSM</sequence>
<reference evidence="2" key="1">
    <citation type="journal article" date="2022" name="bioRxiv">
        <title>Sequencing and chromosome-scale assembly of the giantPleurodeles waltlgenome.</title>
        <authorList>
            <person name="Brown T."/>
            <person name="Elewa A."/>
            <person name="Iarovenko S."/>
            <person name="Subramanian E."/>
            <person name="Araus A.J."/>
            <person name="Petzold A."/>
            <person name="Susuki M."/>
            <person name="Suzuki K.-i.T."/>
            <person name="Hayashi T."/>
            <person name="Toyoda A."/>
            <person name="Oliveira C."/>
            <person name="Osipova E."/>
            <person name="Leigh N.D."/>
            <person name="Simon A."/>
            <person name="Yun M.H."/>
        </authorList>
    </citation>
    <scope>NUCLEOTIDE SEQUENCE</scope>
    <source>
        <strain evidence="2">20211129_DDA</strain>
        <tissue evidence="2">Liver</tissue>
    </source>
</reference>
<keyword evidence="3" id="KW-1185">Reference proteome</keyword>
<dbReference type="Proteomes" id="UP001066276">
    <property type="component" value="Chromosome 1_2"/>
</dbReference>
<feature type="compositionally biased region" description="Basic residues" evidence="1">
    <location>
        <begin position="57"/>
        <end position="75"/>
    </location>
</feature>
<organism evidence="2 3">
    <name type="scientific">Pleurodeles waltl</name>
    <name type="common">Iberian ribbed newt</name>
    <dbReference type="NCBI Taxonomy" id="8319"/>
    <lineage>
        <taxon>Eukaryota</taxon>
        <taxon>Metazoa</taxon>
        <taxon>Chordata</taxon>
        <taxon>Craniata</taxon>
        <taxon>Vertebrata</taxon>
        <taxon>Euteleostomi</taxon>
        <taxon>Amphibia</taxon>
        <taxon>Batrachia</taxon>
        <taxon>Caudata</taxon>
        <taxon>Salamandroidea</taxon>
        <taxon>Salamandridae</taxon>
        <taxon>Pleurodelinae</taxon>
        <taxon>Pleurodeles</taxon>
    </lineage>
</organism>
<dbReference type="EMBL" id="JANPWB010000002">
    <property type="protein sequence ID" value="KAJ1209109.1"/>
    <property type="molecule type" value="Genomic_DNA"/>
</dbReference>
<proteinExistence type="predicted"/>
<comment type="caution">
    <text evidence="2">The sequence shown here is derived from an EMBL/GenBank/DDBJ whole genome shotgun (WGS) entry which is preliminary data.</text>
</comment>
<name>A0AAV7WAI4_PLEWA</name>
<feature type="region of interest" description="Disordered" evidence="1">
    <location>
        <begin position="124"/>
        <end position="192"/>
    </location>
</feature>
<evidence type="ECO:0000256" key="1">
    <source>
        <dbReference type="SAM" id="MobiDB-lite"/>
    </source>
</evidence>
<evidence type="ECO:0000313" key="3">
    <source>
        <dbReference type="Proteomes" id="UP001066276"/>
    </source>
</evidence>
<feature type="region of interest" description="Disordered" evidence="1">
    <location>
        <begin position="1"/>
        <end position="103"/>
    </location>
</feature>